<organism evidence="2 3">
    <name type="scientific">Actinoallomurus bryophytorum</name>
    <dbReference type="NCBI Taxonomy" id="1490222"/>
    <lineage>
        <taxon>Bacteria</taxon>
        <taxon>Bacillati</taxon>
        <taxon>Actinomycetota</taxon>
        <taxon>Actinomycetes</taxon>
        <taxon>Streptosporangiales</taxon>
        <taxon>Thermomonosporaceae</taxon>
        <taxon>Actinoallomurus</taxon>
    </lineage>
</organism>
<dbReference type="OrthoDB" id="5197487at2"/>
<dbReference type="Proteomes" id="UP000316096">
    <property type="component" value="Unassembled WGS sequence"/>
</dbReference>
<evidence type="ECO:0000313" key="3">
    <source>
        <dbReference type="Proteomes" id="UP000316096"/>
    </source>
</evidence>
<dbReference type="RefSeq" id="WP_141952362.1">
    <property type="nucleotide sequence ID" value="NZ_VFOZ01000001.1"/>
</dbReference>
<dbReference type="EMBL" id="VFOZ01000001">
    <property type="protein sequence ID" value="TQL94780.1"/>
    <property type="molecule type" value="Genomic_DNA"/>
</dbReference>
<dbReference type="AlphaFoldDB" id="A0A543CCQ8"/>
<name>A0A543CCQ8_9ACTN</name>
<reference evidence="2 3" key="1">
    <citation type="submission" date="2019-06" db="EMBL/GenBank/DDBJ databases">
        <title>Sequencing the genomes of 1000 actinobacteria strains.</title>
        <authorList>
            <person name="Klenk H.-P."/>
        </authorList>
    </citation>
    <scope>NUCLEOTIDE SEQUENCE [LARGE SCALE GENOMIC DNA]</scope>
    <source>
        <strain evidence="2 3">DSM 102200</strain>
    </source>
</reference>
<evidence type="ECO:0000256" key="1">
    <source>
        <dbReference type="SAM" id="MobiDB-lite"/>
    </source>
</evidence>
<comment type="caution">
    <text evidence="2">The sequence shown here is derived from an EMBL/GenBank/DDBJ whole genome shotgun (WGS) entry which is preliminary data.</text>
</comment>
<sequence length="102" mass="10879">MAPESTNITPPAGGERTARPGETCSCGRLAVIAYVTADHGDVPFCGEHSTDTAPRMTVADINREWEAIRADWDAHTAAGDVIMQRVAALQRTVQAMLAEGEL</sequence>
<evidence type="ECO:0000313" key="2">
    <source>
        <dbReference type="EMBL" id="TQL94780.1"/>
    </source>
</evidence>
<keyword evidence="3" id="KW-1185">Reference proteome</keyword>
<accession>A0A543CCQ8</accession>
<gene>
    <name evidence="2" type="ORF">FB559_0262</name>
</gene>
<protein>
    <submittedName>
        <fullName evidence="2">Uncharacterized protein</fullName>
    </submittedName>
</protein>
<proteinExistence type="predicted"/>
<feature type="region of interest" description="Disordered" evidence="1">
    <location>
        <begin position="1"/>
        <end position="21"/>
    </location>
</feature>